<dbReference type="EMBL" id="REGN01002135">
    <property type="protein sequence ID" value="RNA30046.1"/>
    <property type="molecule type" value="Genomic_DNA"/>
</dbReference>
<comment type="caution">
    <text evidence="1">The sequence shown here is derived from an EMBL/GenBank/DDBJ whole genome shotgun (WGS) entry which is preliminary data.</text>
</comment>
<evidence type="ECO:0000313" key="1">
    <source>
        <dbReference type="EMBL" id="RNA30046.1"/>
    </source>
</evidence>
<dbReference type="Proteomes" id="UP000276133">
    <property type="component" value="Unassembled WGS sequence"/>
</dbReference>
<evidence type="ECO:0000313" key="2">
    <source>
        <dbReference type="Proteomes" id="UP000276133"/>
    </source>
</evidence>
<protein>
    <submittedName>
        <fullName evidence="1">Uncharacterized protein</fullName>
    </submittedName>
</protein>
<gene>
    <name evidence="1" type="ORF">BpHYR1_011597</name>
</gene>
<organism evidence="1 2">
    <name type="scientific">Brachionus plicatilis</name>
    <name type="common">Marine rotifer</name>
    <name type="synonym">Brachionus muelleri</name>
    <dbReference type="NCBI Taxonomy" id="10195"/>
    <lineage>
        <taxon>Eukaryota</taxon>
        <taxon>Metazoa</taxon>
        <taxon>Spiralia</taxon>
        <taxon>Gnathifera</taxon>
        <taxon>Rotifera</taxon>
        <taxon>Eurotatoria</taxon>
        <taxon>Monogononta</taxon>
        <taxon>Pseudotrocha</taxon>
        <taxon>Ploima</taxon>
        <taxon>Brachionidae</taxon>
        <taxon>Brachionus</taxon>
    </lineage>
</organism>
<dbReference type="AlphaFoldDB" id="A0A3M7S2K4"/>
<sequence length="242" mass="28435">MIKKWIITQYEKTFVINVFYLIPSFDYAAPFKNSIFSDIVDLKIEINLSPFKCLTLGNIDSSFSQILPTPPIFKFCYEKIDEKITIFKPIIFFYYLNSNKIHFFTKNEQKTGLSLRLNQQPKEQLDSFQVQILKEAFMCKFQIPDNKIEDTWYSAGKIANRRCYDAIQIRQNEKSNEKIDQKLLRFSRKSSYIFSNEVSHESKIFLNNYYLARLLFILLLFDLVPSSDCRPISVASSLSAII</sequence>
<keyword evidence="2" id="KW-1185">Reference proteome</keyword>
<accession>A0A3M7S2K4</accession>
<proteinExistence type="predicted"/>
<reference evidence="1 2" key="1">
    <citation type="journal article" date="2018" name="Sci. Rep.">
        <title>Genomic signatures of local adaptation to the degree of environmental predictability in rotifers.</title>
        <authorList>
            <person name="Franch-Gras L."/>
            <person name="Hahn C."/>
            <person name="Garcia-Roger E.M."/>
            <person name="Carmona M.J."/>
            <person name="Serra M."/>
            <person name="Gomez A."/>
        </authorList>
    </citation>
    <scope>NUCLEOTIDE SEQUENCE [LARGE SCALE GENOMIC DNA]</scope>
    <source>
        <strain evidence="1">HYR1</strain>
    </source>
</reference>
<name>A0A3M7S2K4_BRAPC</name>